<evidence type="ECO:0000313" key="5">
    <source>
        <dbReference type="EMBL" id="MFC4471968.1"/>
    </source>
</evidence>
<organism evidence="5 6">
    <name type="scientific">Streptomyces xiangluensis</name>
    <dbReference type="NCBI Taxonomy" id="2665720"/>
    <lineage>
        <taxon>Bacteria</taxon>
        <taxon>Bacillati</taxon>
        <taxon>Actinomycetota</taxon>
        <taxon>Actinomycetes</taxon>
        <taxon>Kitasatosporales</taxon>
        <taxon>Streptomycetaceae</taxon>
        <taxon>Streptomyces</taxon>
    </lineage>
</organism>
<dbReference type="RefSeq" id="WP_386354924.1">
    <property type="nucleotide sequence ID" value="NZ_JBHSFG010000102.1"/>
</dbReference>
<accession>A0ABV8Z6K7</accession>
<keyword evidence="3" id="KW-0804">Transcription</keyword>
<dbReference type="SUPFAM" id="SSF46689">
    <property type="entry name" value="Homeodomain-like"/>
    <property type="match status" value="1"/>
</dbReference>
<name>A0ABV8Z6K7_9ACTN</name>
<reference evidence="6" key="1">
    <citation type="journal article" date="2019" name="Int. J. Syst. Evol. Microbiol.">
        <title>The Global Catalogue of Microorganisms (GCM) 10K type strain sequencing project: providing services to taxonomists for standard genome sequencing and annotation.</title>
        <authorList>
            <consortium name="The Broad Institute Genomics Platform"/>
            <consortium name="The Broad Institute Genome Sequencing Center for Infectious Disease"/>
            <person name="Wu L."/>
            <person name="Ma J."/>
        </authorList>
    </citation>
    <scope>NUCLEOTIDE SEQUENCE [LARGE SCALE GENOMIC DNA]</scope>
    <source>
        <strain evidence="6">DT43</strain>
    </source>
</reference>
<dbReference type="PANTHER" id="PTHR46796:SF15">
    <property type="entry name" value="BLL1074 PROTEIN"/>
    <property type="match status" value="1"/>
</dbReference>
<dbReference type="InterPro" id="IPR018060">
    <property type="entry name" value="HTH_AraC"/>
</dbReference>
<evidence type="ECO:0000313" key="6">
    <source>
        <dbReference type="Proteomes" id="UP001596012"/>
    </source>
</evidence>
<dbReference type="PROSITE" id="PS01124">
    <property type="entry name" value="HTH_ARAC_FAMILY_2"/>
    <property type="match status" value="1"/>
</dbReference>
<dbReference type="PANTHER" id="PTHR46796">
    <property type="entry name" value="HTH-TYPE TRANSCRIPTIONAL ACTIVATOR RHAS-RELATED"/>
    <property type="match status" value="1"/>
</dbReference>
<keyword evidence="6" id="KW-1185">Reference proteome</keyword>
<dbReference type="InterPro" id="IPR050204">
    <property type="entry name" value="AraC_XylS_family_regulators"/>
</dbReference>
<proteinExistence type="predicted"/>
<dbReference type="Gene3D" id="1.10.10.60">
    <property type="entry name" value="Homeodomain-like"/>
    <property type="match status" value="1"/>
</dbReference>
<evidence type="ECO:0000256" key="3">
    <source>
        <dbReference type="ARBA" id="ARBA00023163"/>
    </source>
</evidence>
<evidence type="ECO:0000256" key="1">
    <source>
        <dbReference type="ARBA" id="ARBA00023015"/>
    </source>
</evidence>
<keyword evidence="1" id="KW-0805">Transcription regulation</keyword>
<keyword evidence="2" id="KW-0238">DNA-binding</keyword>
<gene>
    <name evidence="5" type="ORF">ACFPH6_47055</name>
</gene>
<evidence type="ECO:0000259" key="4">
    <source>
        <dbReference type="PROSITE" id="PS01124"/>
    </source>
</evidence>
<dbReference type="Proteomes" id="UP001596012">
    <property type="component" value="Unassembled WGS sequence"/>
</dbReference>
<protein>
    <submittedName>
        <fullName evidence="5">Helix-turn-helix domain-containing protein</fullName>
    </submittedName>
</protein>
<sequence>MTLASIVPVLVRQGMFRISCQGHRFTLDRFTGYIEVPGQERSFAHPTGGDVCTAITIQGGLWQELVDEHPLPPAIHVDGRLDVAHRRLLRAGDQFTGVDELASLLGRAFNSHPLPVTAGPGRKALADRARDALLADASVHLVEMARSLKVSPAHLSRTFHHHMGMTIGRFRNRVRVARALDRLEAGDGLAAVAADLGFADQAHLSRVMKEETGRPPGALRRIVTE</sequence>
<dbReference type="Pfam" id="PF12833">
    <property type="entry name" value="HTH_18"/>
    <property type="match status" value="1"/>
</dbReference>
<comment type="caution">
    <text evidence="5">The sequence shown here is derived from an EMBL/GenBank/DDBJ whole genome shotgun (WGS) entry which is preliminary data.</text>
</comment>
<dbReference type="InterPro" id="IPR009057">
    <property type="entry name" value="Homeodomain-like_sf"/>
</dbReference>
<evidence type="ECO:0000256" key="2">
    <source>
        <dbReference type="ARBA" id="ARBA00023125"/>
    </source>
</evidence>
<dbReference type="EMBL" id="JBHSFG010000102">
    <property type="protein sequence ID" value="MFC4471968.1"/>
    <property type="molecule type" value="Genomic_DNA"/>
</dbReference>
<dbReference type="SMART" id="SM00342">
    <property type="entry name" value="HTH_ARAC"/>
    <property type="match status" value="1"/>
</dbReference>
<feature type="domain" description="HTH araC/xylS-type" evidence="4">
    <location>
        <begin position="123"/>
        <end position="222"/>
    </location>
</feature>